<dbReference type="Proteomes" id="UP001451571">
    <property type="component" value="Chromosome"/>
</dbReference>
<dbReference type="SUPFAM" id="SSF55909">
    <property type="entry name" value="Pentein"/>
    <property type="match status" value="1"/>
</dbReference>
<dbReference type="PANTHER" id="PTHR47271:SF2">
    <property type="entry name" value="ARGININE DEIMINASE"/>
    <property type="match status" value="1"/>
</dbReference>
<sequence length="328" mass="37009">MATLQMYMDRSKIDNLFTSEVFEEVWGEGFGVNNSVGKIKRILMHCPGEELEQLANGEYEEEAGARILKSKEGRIRNYFKSYELPDIGLMREQHNRMADILRANGTEVLYLEDPANYWTNLTFTRDVALMLPKGAVLTRFAMYFHQGDTWLTQKLLAEQNIPILGAIQGNGTVEGGSFSMLDPKTAVIGRSVRVNDAGIEQLRTLLSYQDIELIVVDMPAYYIHLDEAFVPVDKDKVLVSTFILPHWFLKLLQERGYRLIETDREDPMLTNNCIAMEPGKVLFSSKGVNTRKNLEEAGVEVVAADISEINKLGGGIHCSTLPLLRESI</sequence>
<gene>
    <name evidence="1" type="ORF">V6984_07475</name>
</gene>
<reference evidence="1 2" key="1">
    <citation type="submission" date="2024-02" db="EMBL/GenBank/DDBJ databases">
        <title>Bacterial strain from lacustrine sediment.</title>
        <authorList>
            <person name="Petit C."/>
            <person name="Fadhlaoui K."/>
        </authorList>
    </citation>
    <scope>NUCLEOTIDE SEQUENCE [LARGE SCALE GENOMIC DNA]</scope>
    <source>
        <strain evidence="1 2">IPX-CK</strain>
    </source>
</reference>
<dbReference type="PANTHER" id="PTHR47271">
    <property type="entry name" value="ARGININE DEIMINASE"/>
    <property type="match status" value="1"/>
</dbReference>
<accession>A0ABZ3F1B9</accession>
<evidence type="ECO:0000313" key="2">
    <source>
        <dbReference type="Proteomes" id="UP001451571"/>
    </source>
</evidence>
<dbReference type="Pfam" id="PF19420">
    <property type="entry name" value="DDAH_eukar"/>
    <property type="match status" value="1"/>
</dbReference>
<dbReference type="RefSeq" id="WP_342759156.1">
    <property type="nucleotide sequence ID" value="NZ_CP146256.1"/>
</dbReference>
<keyword evidence="2" id="KW-1185">Reference proteome</keyword>
<dbReference type="Gene3D" id="3.75.10.10">
    <property type="entry name" value="L-arginine/glycine Amidinotransferase, Chain A"/>
    <property type="match status" value="1"/>
</dbReference>
<dbReference type="EMBL" id="CP146256">
    <property type="protein sequence ID" value="XAH75589.1"/>
    <property type="molecule type" value="Genomic_DNA"/>
</dbReference>
<protein>
    <submittedName>
        <fullName evidence="1">Arginine deiminase family protein</fullName>
    </submittedName>
</protein>
<name>A0ABZ3F1B9_9FIRM</name>
<organism evidence="1 2">
    <name type="scientific">Kineothrix sedimenti</name>
    <dbReference type="NCBI Taxonomy" id="3123317"/>
    <lineage>
        <taxon>Bacteria</taxon>
        <taxon>Bacillati</taxon>
        <taxon>Bacillota</taxon>
        <taxon>Clostridia</taxon>
        <taxon>Lachnospirales</taxon>
        <taxon>Lachnospiraceae</taxon>
        <taxon>Kineothrix</taxon>
    </lineage>
</organism>
<proteinExistence type="predicted"/>
<evidence type="ECO:0000313" key="1">
    <source>
        <dbReference type="EMBL" id="XAH75589.1"/>
    </source>
</evidence>